<keyword evidence="5 11" id="KW-0645">Protease</keyword>
<evidence type="ECO:0000256" key="11">
    <source>
        <dbReference type="RuleBase" id="RU363115"/>
    </source>
</evidence>
<evidence type="ECO:0000256" key="2">
    <source>
        <dbReference type="ARBA" id="ARBA00010958"/>
    </source>
</evidence>
<evidence type="ECO:0000259" key="13">
    <source>
        <dbReference type="Pfam" id="PF03416"/>
    </source>
</evidence>
<dbReference type="SUPFAM" id="SSF54001">
    <property type="entry name" value="Cysteine proteinases"/>
    <property type="match status" value="1"/>
</dbReference>
<evidence type="ECO:0000313" key="15">
    <source>
        <dbReference type="Proteomes" id="UP001189429"/>
    </source>
</evidence>
<gene>
    <name evidence="14" type="ORF">PCOR1329_LOCUS24707</name>
</gene>
<evidence type="ECO:0000256" key="4">
    <source>
        <dbReference type="ARBA" id="ARBA00022490"/>
    </source>
</evidence>
<evidence type="ECO:0000256" key="1">
    <source>
        <dbReference type="ARBA" id="ARBA00004496"/>
    </source>
</evidence>
<accession>A0ABN9RZY4</accession>
<dbReference type="InterPro" id="IPR046792">
    <property type="entry name" value="Peptidase_C54_cat"/>
</dbReference>
<evidence type="ECO:0000313" key="14">
    <source>
        <dbReference type="EMBL" id="CAK0824248.1"/>
    </source>
</evidence>
<feature type="non-terminal residue" evidence="14">
    <location>
        <position position="725"/>
    </location>
</feature>
<keyword evidence="9 11" id="KW-0072">Autophagy</keyword>
<reference evidence="14" key="1">
    <citation type="submission" date="2023-10" db="EMBL/GenBank/DDBJ databases">
        <authorList>
            <person name="Chen Y."/>
            <person name="Shah S."/>
            <person name="Dougan E. K."/>
            <person name="Thang M."/>
            <person name="Chan C."/>
        </authorList>
    </citation>
    <scope>NUCLEOTIDE SEQUENCE [LARGE SCALE GENOMIC DNA]</scope>
</reference>
<comment type="function">
    <text evidence="11">Cysteine protease that plays a key role in autophagy by mediating both proteolytic activation and delipidation of ATG8 family proteins.</text>
</comment>
<evidence type="ECO:0000256" key="8">
    <source>
        <dbReference type="ARBA" id="ARBA00022927"/>
    </source>
</evidence>
<keyword evidence="6 11" id="KW-0378">Hydrolase</keyword>
<organism evidence="14 15">
    <name type="scientific">Prorocentrum cordatum</name>
    <dbReference type="NCBI Taxonomy" id="2364126"/>
    <lineage>
        <taxon>Eukaryota</taxon>
        <taxon>Sar</taxon>
        <taxon>Alveolata</taxon>
        <taxon>Dinophyceae</taxon>
        <taxon>Prorocentrales</taxon>
        <taxon>Prorocentraceae</taxon>
        <taxon>Prorocentrum</taxon>
    </lineage>
</organism>
<dbReference type="InterPro" id="IPR038765">
    <property type="entry name" value="Papain-like_cys_pep_sf"/>
</dbReference>
<dbReference type="Proteomes" id="UP001189429">
    <property type="component" value="Unassembled WGS sequence"/>
</dbReference>
<keyword evidence="4 11" id="KW-0963">Cytoplasm</keyword>
<dbReference type="PANTHER" id="PTHR22624">
    <property type="entry name" value="CYSTEINE PROTEASE ATG4"/>
    <property type="match status" value="1"/>
</dbReference>
<evidence type="ECO:0000256" key="5">
    <source>
        <dbReference type="ARBA" id="ARBA00022670"/>
    </source>
</evidence>
<comment type="similarity">
    <text evidence="2 11">Belongs to the peptidase C54 family.</text>
</comment>
<dbReference type="EMBL" id="CAUYUJ010008546">
    <property type="protein sequence ID" value="CAK0824248.1"/>
    <property type="molecule type" value="Genomic_DNA"/>
</dbReference>
<dbReference type="PANTHER" id="PTHR22624:SF49">
    <property type="entry name" value="CYSTEINE PROTEASE"/>
    <property type="match status" value="1"/>
</dbReference>
<keyword evidence="15" id="KW-1185">Reference proteome</keyword>
<proteinExistence type="inferred from homology"/>
<feature type="domain" description="Peptidase C54 catalytic" evidence="13">
    <location>
        <begin position="651"/>
        <end position="721"/>
    </location>
</feature>
<evidence type="ECO:0000256" key="9">
    <source>
        <dbReference type="ARBA" id="ARBA00023006"/>
    </source>
</evidence>
<evidence type="ECO:0000256" key="6">
    <source>
        <dbReference type="ARBA" id="ARBA00022801"/>
    </source>
</evidence>
<evidence type="ECO:0000256" key="12">
    <source>
        <dbReference type="SAM" id="MobiDB-lite"/>
    </source>
</evidence>
<keyword evidence="8 11" id="KW-0653">Protein transport</keyword>
<protein>
    <recommendedName>
        <fullName evidence="11">Cysteine protease</fullName>
        <ecNumber evidence="11">3.4.22.-</ecNumber>
    </recommendedName>
</protein>
<comment type="caution">
    <text evidence="14">The sequence shown here is derived from an EMBL/GenBank/DDBJ whole genome shotgun (WGS) entry which is preliminary data.</text>
</comment>
<sequence>MTTQTFHEAVEASFDNIAVQADGAAEKAIVKPGVEGLHVFLEGRRADGASSGVSAETVTVESLKKIFESRGWPFDKSFGRADLTALLESLGEAGSGGEDLAEDISSLVDDLHSRAAAKEFPLIRPIDLRADDEHNAAEEAMSLVEKLDAVQIQSYIDFQKKEYFKNSPGDPAASIDEKHAQWALNFYYNHVRDFLAKQSLDARTCAHRFAQSTFIPLISPQSIGDGEKKAFARDAASAMRPELLELLDKNVWLAWDEMAEVVELSGAGAHDSFRELLEEDYFRIVRETCDAGAHQNAGTGLGGNAKRIFDIVDNSGLYFTCCAMKHNAESQALRNSQDVAVYYGTGRAAIGNSKGMLYLLKVGVAFVGTRVQMTDFFTMVQVNIFTVVFVRELFPAEGPIHQHAAETHPEQGMESAIICLQEIPRWTAGKYLKRVRADGVVLPRSGELAGSLAVYVDSDGCLYEDEVRALACSTGGTVPPSPLLGPGALAAWQNCAAPARGACADSDDDFMVVSTPSVTSASAWSPLMSHVKSPPLCARSPPLACAQAPGEFEEASDPGAAVMACASFHELQPSPEFSMLELPGPAIDMIEEEGAEADWDLDEAGWPPEGSLGASWTAAAAAGGAGAARSASGRGGGEAGPADAGAAPPRPWQRAVLLLFPLQLGLGRHASEAHVDAVLRYFELASSLGAMGGRPRMAHFFVGRQGRELLYVDPHVVQPAALPEA</sequence>
<keyword evidence="3" id="KW-0813">Transport</keyword>
<comment type="subcellular location">
    <subcellularLocation>
        <location evidence="1 11">Cytoplasm</location>
    </subcellularLocation>
</comment>
<name>A0ABN9RZY4_9DINO</name>
<evidence type="ECO:0000256" key="7">
    <source>
        <dbReference type="ARBA" id="ARBA00022807"/>
    </source>
</evidence>
<comment type="catalytic activity">
    <reaction evidence="10">
        <text>[protein]-C-terminal L-amino acid-glycyl-phosphatidylethanolamide + H2O = [protein]-C-terminal L-amino acid-glycine + a 1,2-diacyl-sn-glycero-3-phosphoethanolamine</text>
        <dbReference type="Rhea" id="RHEA:67548"/>
        <dbReference type="Rhea" id="RHEA-COMP:17323"/>
        <dbReference type="Rhea" id="RHEA-COMP:17324"/>
        <dbReference type="ChEBI" id="CHEBI:15377"/>
        <dbReference type="ChEBI" id="CHEBI:64612"/>
        <dbReference type="ChEBI" id="CHEBI:172940"/>
        <dbReference type="ChEBI" id="CHEBI:172941"/>
    </reaction>
    <physiologicalReaction direction="left-to-right" evidence="10">
        <dbReference type="Rhea" id="RHEA:67549"/>
    </physiologicalReaction>
</comment>
<dbReference type="EC" id="3.4.22.-" evidence="11"/>
<dbReference type="Pfam" id="PF03416">
    <property type="entry name" value="Peptidase_C54"/>
    <property type="match status" value="1"/>
</dbReference>
<evidence type="ECO:0000256" key="3">
    <source>
        <dbReference type="ARBA" id="ARBA00022448"/>
    </source>
</evidence>
<evidence type="ECO:0000256" key="10">
    <source>
        <dbReference type="ARBA" id="ARBA00029362"/>
    </source>
</evidence>
<feature type="region of interest" description="Disordered" evidence="12">
    <location>
        <begin position="627"/>
        <end position="648"/>
    </location>
</feature>
<dbReference type="InterPro" id="IPR005078">
    <property type="entry name" value="Peptidase_C54"/>
</dbReference>
<keyword evidence="7" id="KW-0788">Thiol protease</keyword>